<organism evidence="2 3">
    <name type="scientific">Hirschia baltica (strain ATCC 49814 / DSM 5838 / IFAM 1418)</name>
    <dbReference type="NCBI Taxonomy" id="582402"/>
    <lineage>
        <taxon>Bacteria</taxon>
        <taxon>Pseudomonadati</taxon>
        <taxon>Pseudomonadota</taxon>
        <taxon>Alphaproteobacteria</taxon>
        <taxon>Hyphomonadales</taxon>
        <taxon>Hyphomonadaceae</taxon>
        <taxon>Hirschia</taxon>
    </lineage>
</organism>
<dbReference type="EMBL" id="CP001678">
    <property type="protein sequence ID" value="ACT60319.1"/>
    <property type="molecule type" value="Genomic_DNA"/>
</dbReference>
<gene>
    <name evidence="2" type="ordered locus">Hbal_2644</name>
</gene>
<dbReference type="Proteomes" id="UP000002745">
    <property type="component" value="Chromosome"/>
</dbReference>
<keyword evidence="1" id="KW-0472">Membrane</keyword>
<dbReference type="eggNOG" id="COG1434">
    <property type="taxonomic scope" value="Bacteria"/>
</dbReference>
<evidence type="ECO:0008006" key="4">
    <source>
        <dbReference type="Google" id="ProtNLM"/>
    </source>
</evidence>
<reference evidence="3" key="1">
    <citation type="journal article" date="2011" name="J. Bacteriol.">
        <title>Genome sequences of eight morphologically diverse alphaproteobacteria.</title>
        <authorList>
            <consortium name="US DOE Joint Genome Institute"/>
            <person name="Brown P.J."/>
            <person name="Kysela D.T."/>
            <person name="Buechlein A."/>
            <person name="Hemmerich C."/>
            <person name="Brun Y.V."/>
        </authorList>
    </citation>
    <scope>NUCLEOTIDE SEQUENCE [LARGE SCALE GENOMIC DNA]</scope>
    <source>
        <strain evidence="3">ATCC 49814 / DSM 5838 / IFAM 1418</strain>
    </source>
</reference>
<feature type="transmembrane region" description="Helical" evidence="1">
    <location>
        <begin position="12"/>
        <end position="31"/>
    </location>
</feature>
<proteinExistence type="predicted"/>
<dbReference type="AlphaFoldDB" id="C6XPQ4"/>
<protein>
    <recommendedName>
        <fullName evidence="4">DUF218 domain-containing protein</fullName>
    </recommendedName>
</protein>
<sequence length="206" mass="22769">MYWMDETLKTVIKLVIFLLLLDVIGVAVFYVSAQSVDDSFQGSTDVGIVFHTENKSLLNRRMAKSVGMVLSGDINHLKTVGGMRPLQGRIGAVDMAIKATMLGVPNSLVSADRTSNDTVTSLKGAASSIEDMKAQSVTYISECMHLVRVKSLKNRVDWKGIEHSYSCVETGGYHAIWLQAHYEAIAWIVSFLPETLHRRVVAKVRP</sequence>
<evidence type="ECO:0000256" key="1">
    <source>
        <dbReference type="SAM" id="Phobius"/>
    </source>
</evidence>
<dbReference type="HOGENOM" id="CLU_1330427_0_0_5"/>
<dbReference type="KEGG" id="hba:Hbal_2644"/>
<evidence type="ECO:0000313" key="3">
    <source>
        <dbReference type="Proteomes" id="UP000002745"/>
    </source>
</evidence>
<dbReference type="STRING" id="582402.Hbal_2644"/>
<evidence type="ECO:0000313" key="2">
    <source>
        <dbReference type="EMBL" id="ACT60319.1"/>
    </source>
</evidence>
<keyword evidence="3" id="KW-1185">Reference proteome</keyword>
<accession>C6XPQ4</accession>
<keyword evidence="1" id="KW-1133">Transmembrane helix</keyword>
<keyword evidence="1" id="KW-0812">Transmembrane</keyword>
<name>C6XPQ4_HIRBI</name>